<evidence type="ECO:0000313" key="2">
    <source>
        <dbReference type="EMBL" id="EFP00541.1"/>
    </source>
</evidence>
<dbReference type="InParanoid" id="E3NJ89"/>
<protein>
    <submittedName>
        <fullName evidence="2">Uncharacterized protein</fullName>
    </submittedName>
</protein>
<name>E3NJ89_CAERE</name>
<feature type="compositionally biased region" description="Acidic residues" evidence="1">
    <location>
        <begin position="7"/>
        <end position="27"/>
    </location>
</feature>
<reference evidence="2" key="1">
    <citation type="submission" date="2007-07" db="EMBL/GenBank/DDBJ databases">
        <title>PCAP assembly of the Caenorhabditis remanei genome.</title>
        <authorList>
            <consortium name="The Caenorhabditis remanei Sequencing Consortium"/>
            <person name="Wilson R.K."/>
        </authorList>
    </citation>
    <scope>NUCLEOTIDE SEQUENCE [LARGE SCALE GENOMIC DNA]</scope>
    <source>
        <strain evidence="2">PB4641</strain>
    </source>
</reference>
<evidence type="ECO:0000256" key="1">
    <source>
        <dbReference type="SAM" id="MobiDB-lite"/>
    </source>
</evidence>
<sequence length="102" mass="11892">MMHPEIIVEEAEDEEDDVTEEEEEDDVATPLRPTDTFPLKRRNSPCSLKLNEEHLKHLRELSAPSPTPTQCSTMSKHEFQNWRISDDVMQEMMFIGCVERTC</sequence>
<gene>
    <name evidence="2" type="ORF">CRE_19541</name>
</gene>
<dbReference type="OrthoDB" id="5851720at2759"/>
<feature type="region of interest" description="Disordered" evidence="1">
    <location>
        <begin position="1"/>
        <end position="44"/>
    </location>
</feature>
<dbReference type="HOGENOM" id="CLU_2280057_0_0_1"/>
<dbReference type="Proteomes" id="UP000008281">
    <property type="component" value="Unassembled WGS sequence"/>
</dbReference>
<dbReference type="eggNOG" id="KOG0198">
    <property type="taxonomic scope" value="Eukaryota"/>
</dbReference>
<dbReference type="STRING" id="31234.E3NJ89"/>
<dbReference type="AlphaFoldDB" id="E3NJ89"/>
<accession>E3NJ89</accession>
<keyword evidence="3" id="KW-1185">Reference proteome</keyword>
<proteinExistence type="predicted"/>
<dbReference type="EMBL" id="DS268730">
    <property type="protein sequence ID" value="EFP00541.1"/>
    <property type="molecule type" value="Genomic_DNA"/>
</dbReference>
<organism evidence="3">
    <name type="scientific">Caenorhabditis remanei</name>
    <name type="common">Caenorhabditis vulgaris</name>
    <dbReference type="NCBI Taxonomy" id="31234"/>
    <lineage>
        <taxon>Eukaryota</taxon>
        <taxon>Metazoa</taxon>
        <taxon>Ecdysozoa</taxon>
        <taxon>Nematoda</taxon>
        <taxon>Chromadorea</taxon>
        <taxon>Rhabditida</taxon>
        <taxon>Rhabditina</taxon>
        <taxon>Rhabditomorpha</taxon>
        <taxon>Rhabditoidea</taxon>
        <taxon>Rhabditidae</taxon>
        <taxon>Peloderinae</taxon>
        <taxon>Caenorhabditis</taxon>
    </lineage>
</organism>
<evidence type="ECO:0000313" key="3">
    <source>
        <dbReference type="Proteomes" id="UP000008281"/>
    </source>
</evidence>